<protein>
    <submittedName>
        <fullName evidence="1">Uncharacterized protein</fullName>
    </submittedName>
</protein>
<evidence type="ECO:0000313" key="1">
    <source>
        <dbReference type="EMBL" id="KER33241.1"/>
    </source>
</evidence>
<keyword evidence="2" id="KW-1185">Reference proteome</keyword>
<dbReference type="AlphaFoldDB" id="A0A075A1M2"/>
<dbReference type="GeneID" id="20315114"/>
<dbReference type="EMBL" id="KL596627">
    <property type="protein sequence ID" value="KER33241.1"/>
    <property type="molecule type" value="Genomic_DNA"/>
</dbReference>
<dbReference type="Proteomes" id="UP000054324">
    <property type="component" value="Unassembled WGS sequence"/>
</dbReference>
<proteinExistence type="predicted"/>
<name>A0A075A1M2_OPIVI</name>
<dbReference type="CTD" id="20315114"/>
<accession>A0A075A1M2</accession>
<dbReference type="KEGG" id="ovi:T265_00926"/>
<evidence type="ECO:0000313" key="2">
    <source>
        <dbReference type="Proteomes" id="UP000054324"/>
    </source>
</evidence>
<sequence>MFKQRNQNSYSATVVEPGLSKTEKMLKFCENLVFRLDNESHSKLGQPGSIPALVQPSGGTVVRRRKGATAERWPSLIQFSLSLRYSS</sequence>
<gene>
    <name evidence="1" type="ORF">T265_00926</name>
</gene>
<organism evidence="1 2">
    <name type="scientific">Opisthorchis viverrini</name>
    <name type="common">Southeast Asian liver fluke</name>
    <dbReference type="NCBI Taxonomy" id="6198"/>
    <lineage>
        <taxon>Eukaryota</taxon>
        <taxon>Metazoa</taxon>
        <taxon>Spiralia</taxon>
        <taxon>Lophotrochozoa</taxon>
        <taxon>Platyhelminthes</taxon>
        <taxon>Trematoda</taxon>
        <taxon>Digenea</taxon>
        <taxon>Opisthorchiida</taxon>
        <taxon>Opisthorchiata</taxon>
        <taxon>Opisthorchiidae</taxon>
        <taxon>Opisthorchis</taxon>
    </lineage>
</organism>
<reference evidence="1 2" key="1">
    <citation type="submission" date="2013-11" db="EMBL/GenBank/DDBJ databases">
        <title>Opisthorchis viverrini - life in the bile duct.</title>
        <authorList>
            <person name="Young N.D."/>
            <person name="Nagarajan N."/>
            <person name="Lin S.J."/>
            <person name="Korhonen P.K."/>
            <person name="Jex A.R."/>
            <person name="Hall R.S."/>
            <person name="Safavi-Hemami H."/>
            <person name="Kaewkong W."/>
            <person name="Bertrand D."/>
            <person name="Gao S."/>
            <person name="Seet Q."/>
            <person name="Wongkham S."/>
            <person name="Teh B.T."/>
            <person name="Wongkham C."/>
            <person name="Intapan P.M."/>
            <person name="Maleewong W."/>
            <person name="Yang X."/>
            <person name="Hu M."/>
            <person name="Wang Z."/>
            <person name="Hofmann A."/>
            <person name="Sternberg P.W."/>
            <person name="Tan P."/>
            <person name="Wang J."/>
            <person name="Gasser R.B."/>
        </authorList>
    </citation>
    <scope>NUCLEOTIDE SEQUENCE [LARGE SCALE GENOMIC DNA]</scope>
</reference>
<dbReference type="RefSeq" id="XP_009163085.1">
    <property type="nucleotide sequence ID" value="XM_009164821.1"/>
</dbReference>
<dbReference type="OrthoDB" id="6266369at2759"/>